<sequence>MATPSPPWRLLRGALILSVTASSRPAGMDSESGDDYLRRIASFIRTNEARLAEAGFTRRRRVKQPSDTGVASNLFSWFGTENATNASATRPKPLTFTIDTHRLFYILMRLEALGFDVGSLDVKVDSPSRPMNYIDLFPNADKSETMSLSSIRTSLSAVSRLSLGGPWWGRPEQASIDEELKYIFSSFTKIPSLCLQAPGPKKISELANDPPNENAIPLDAFKNLQTLECSDVDPRAILGWDRLSDGLFSLTIKRSGVDDVSDIFIGAVLDDQARRVGDAASRRNRNIRTVSRQSSFHSSQIPESITEEAEDLTPTEQDFSPSPSDATGSQLPPSKWASLRHLSLSDNSLTFLPTTPLSSFISLTFLDLSSNLLVSVPPGLSALYSLTSLNLSDNMIDSVMGIYKQLGQVLALNISRNRLESICGLERLMGLERVDVRHNLLEECSEIGRLSTLPNISEVWVDGNPFVEFEEGYRIKCFDFFWKEGKSILLDGTPAGFYEKRNLTTSPPEQMTSSRPVSKVYSPPTVAVGAAAIPLPPSNGASSSNSPHLSPTSSQHASPFLVASGAGKARRKKNKRIVDLNAEGGQSSNGAPRDTSPTKASVSAERQATASVVASGSQTAQVDADIPPTPRPQPAFTDSAGIKKDRHRRSQSEFGYESVEQPSYSATRSSIDSGTKLRAAVRRSRAMASVFEAPGPNDSIAEEFKEADAFRARIEALRSDMGEGWLKVFSQSQLGRADVPSG</sequence>
<feature type="compositionally biased region" description="Polar residues" evidence="5">
    <location>
        <begin position="314"/>
        <end position="332"/>
    </location>
</feature>
<feature type="compositionally biased region" description="Low complexity" evidence="5">
    <location>
        <begin position="538"/>
        <end position="554"/>
    </location>
</feature>
<gene>
    <name evidence="7" type="ORF">EVG20_g403</name>
</gene>
<dbReference type="EMBL" id="SEOQ01000010">
    <property type="protein sequence ID" value="TFY72609.1"/>
    <property type="molecule type" value="Genomic_DNA"/>
</dbReference>
<dbReference type="InterPro" id="IPR032675">
    <property type="entry name" value="LRR_dom_sf"/>
</dbReference>
<dbReference type="InterPro" id="IPR001611">
    <property type="entry name" value="Leu-rich_rpt"/>
</dbReference>
<keyword evidence="8" id="KW-1185">Reference proteome</keyword>
<dbReference type="OrthoDB" id="676979at2759"/>
<dbReference type="SMART" id="SM00369">
    <property type="entry name" value="LRR_TYP"/>
    <property type="match status" value="4"/>
</dbReference>
<dbReference type="Pfam" id="PF13855">
    <property type="entry name" value="LRR_8"/>
    <property type="match status" value="1"/>
</dbReference>
<dbReference type="Gene3D" id="3.80.10.10">
    <property type="entry name" value="Ribonuclease Inhibitor"/>
    <property type="match status" value="2"/>
</dbReference>
<feature type="region of interest" description="Disordered" evidence="5">
    <location>
        <begin position="287"/>
        <end position="332"/>
    </location>
</feature>
<comment type="caution">
    <text evidence="7">The sequence shown here is derived from an EMBL/GenBank/DDBJ whole genome shotgun (WGS) entry which is preliminary data.</text>
</comment>
<dbReference type="PROSITE" id="PS51450">
    <property type="entry name" value="LRR"/>
    <property type="match status" value="3"/>
</dbReference>
<feature type="compositionally biased region" description="Polar residues" evidence="5">
    <location>
        <begin position="503"/>
        <end position="516"/>
    </location>
</feature>
<feature type="signal peptide" evidence="6">
    <location>
        <begin position="1"/>
        <end position="21"/>
    </location>
</feature>
<proteinExistence type="predicted"/>
<feature type="chain" id="PRO_5021328162" evidence="6">
    <location>
        <begin position="22"/>
        <end position="742"/>
    </location>
</feature>
<dbReference type="PANTHER" id="PTHR15454:SF69">
    <property type="entry name" value="SERINE_THREONINE-PROTEIN KINASE 11-INTERACTING PROTEIN"/>
    <property type="match status" value="1"/>
</dbReference>
<keyword evidence="2" id="KW-0963">Cytoplasm</keyword>
<evidence type="ECO:0000313" key="7">
    <source>
        <dbReference type="EMBL" id="TFY72609.1"/>
    </source>
</evidence>
<dbReference type="STRING" id="205917.A0A4Y9ZGM7"/>
<accession>A0A4Y9ZGM7</accession>
<name>A0A4Y9ZGM7_9AGAM</name>
<keyword evidence="6" id="KW-0732">Signal</keyword>
<dbReference type="Proteomes" id="UP000298327">
    <property type="component" value="Unassembled WGS sequence"/>
</dbReference>
<evidence type="ECO:0000256" key="6">
    <source>
        <dbReference type="SAM" id="SignalP"/>
    </source>
</evidence>
<feature type="compositionally biased region" description="Polar residues" evidence="5">
    <location>
        <begin position="584"/>
        <end position="621"/>
    </location>
</feature>
<dbReference type="SUPFAM" id="SSF52075">
    <property type="entry name" value="Outer arm dynein light chain 1"/>
    <property type="match status" value="1"/>
</dbReference>
<feature type="region of interest" description="Disordered" evidence="5">
    <location>
        <begin position="532"/>
        <end position="558"/>
    </location>
</feature>
<dbReference type="PANTHER" id="PTHR15454">
    <property type="entry name" value="NISCHARIN RELATED"/>
    <property type="match status" value="1"/>
</dbReference>
<feature type="compositionally biased region" description="Polar residues" evidence="5">
    <location>
        <begin position="660"/>
        <end position="671"/>
    </location>
</feature>
<evidence type="ECO:0000313" key="8">
    <source>
        <dbReference type="Proteomes" id="UP000298327"/>
    </source>
</evidence>
<comment type="subcellular location">
    <subcellularLocation>
        <location evidence="1">Cytoplasm</location>
    </subcellularLocation>
</comment>
<evidence type="ECO:0000256" key="3">
    <source>
        <dbReference type="ARBA" id="ARBA00022614"/>
    </source>
</evidence>
<protein>
    <submittedName>
        <fullName evidence="7">Uncharacterized protein</fullName>
    </submittedName>
</protein>
<evidence type="ECO:0000256" key="1">
    <source>
        <dbReference type="ARBA" id="ARBA00004496"/>
    </source>
</evidence>
<dbReference type="GO" id="GO:0005737">
    <property type="term" value="C:cytoplasm"/>
    <property type="evidence" value="ECO:0007669"/>
    <property type="project" value="UniProtKB-SubCell"/>
</dbReference>
<organism evidence="7 8">
    <name type="scientific">Dentipellis fragilis</name>
    <dbReference type="NCBI Taxonomy" id="205917"/>
    <lineage>
        <taxon>Eukaryota</taxon>
        <taxon>Fungi</taxon>
        <taxon>Dikarya</taxon>
        <taxon>Basidiomycota</taxon>
        <taxon>Agaricomycotina</taxon>
        <taxon>Agaricomycetes</taxon>
        <taxon>Russulales</taxon>
        <taxon>Hericiaceae</taxon>
        <taxon>Dentipellis</taxon>
    </lineage>
</organism>
<reference evidence="7 8" key="1">
    <citation type="submission" date="2019-02" db="EMBL/GenBank/DDBJ databases">
        <title>Genome sequencing of the rare red list fungi Dentipellis fragilis.</title>
        <authorList>
            <person name="Buettner E."/>
            <person name="Kellner H."/>
        </authorList>
    </citation>
    <scope>NUCLEOTIDE SEQUENCE [LARGE SCALE GENOMIC DNA]</scope>
    <source>
        <strain evidence="7 8">DSM 105465</strain>
    </source>
</reference>
<dbReference type="InterPro" id="IPR003591">
    <property type="entry name" value="Leu-rich_rpt_typical-subtyp"/>
</dbReference>
<dbReference type="AlphaFoldDB" id="A0A4Y9ZGM7"/>
<evidence type="ECO:0000256" key="2">
    <source>
        <dbReference type="ARBA" id="ARBA00022490"/>
    </source>
</evidence>
<keyword evidence="4" id="KW-0677">Repeat</keyword>
<feature type="compositionally biased region" description="Polar residues" evidence="5">
    <location>
        <begin position="287"/>
        <end position="303"/>
    </location>
</feature>
<keyword evidence="3" id="KW-0433">Leucine-rich repeat</keyword>
<evidence type="ECO:0000256" key="5">
    <source>
        <dbReference type="SAM" id="MobiDB-lite"/>
    </source>
</evidence>
<feature type="region of interest" description="Disordered" evidence="5">
    <location>
        <begin position="580"/>
        <end position="671"/>
    </location>
</feature>
<evidence type="ECO:0000256" key="4">
    <source>
        <dbReference type="ARBA" id="ARBA00022737"/>
    </source>
</evidence>
<feature type="region of interest" description="Disordered" evidence="5">
    <location>
        <begin position="500"/>
        <end position="520"/>
    </location>
</feature>